<keyword evidence="10 17" id="KW-0378">Hydrolase</keyword>
<dbReference type="CDD" id="cd09859">
    <property type="entry name" value="PIN_53EXO"/>
    <property type="match status" value="1"/>
</dbReference>
<keyword evidence="7 17" id="KW-0235">DNA replication</keyword>
<dbReference type="Pfam" id="PF02739">
    <property type="entry name" value="5_3_exonuc_N"/>
    <property type="match status" value="1"/>
</dbReference>
<dbReference type="InterPro" id="IPR019760">
    <property type="entry name" value="DNA-dir_DNA_pol_A_CS"/>
</dbReference>
<comment type="function">
    <text evidence="17">In addition to polymerase activity, this DNA polymerase exhibits 3'-5' and 5'-3' exonuclease activity.</text>
</comment>
<dbReference type="InterPro" id="IPR020045">
    <property type="entry name" value="DNA_polI_H3TH"/>
</dbReference>
<organism evidence="22 23">
    <name type="scientific">Dichotomicrobium thermohalophilum</name>
    <dbReference type="NCBI Taxonomy" id="933063"/>
    <lineage>
        <taxon>Bacteria</taxon>
        <taxon>Pseudomonadati</taxon>
        <taxon>Pseudomonadota</taxon>
        <taxon>Alphaproteobacteria</taxon>
        <taxon>Hyphomicrobiales</taxon>
        <taxon>Hyphomicrobiaceae</taxon>
        <taxon>Dichotomicrobium</taxon>
    </lineage>
</organism>
<keyword evidence="14 17" id="KW-0234">DNA repair</keyword>
<evidence type="ECO:0000256" key="16">
    <source>
        <dbReference type="NCBIfam" id="TIGR00593"/>
    </source>
</evidence>
<keyword evidence="9 17" id="KW-0227">DNA damage</keyword>
<dbReference type="SUPFAM" id="SSF56672">
    <property type="entry name" value="DNA/RNA polymerases"/>
    <property type="match status" value="1"/>
</dbReference>
<dbReference type="GO" id="GO:0008408">
    <property type="term" value="F:3'-5' exonuclease activity"/>
    <property type="evidence" value="ECO:0007669"/>
    <property type="project" value="UniProtKB-UniRule"/>
</dbReference>
<dbReference type="PANTHER" id="PTHR10133:SF27">
    <property type="entry name" value="DNA POLYMERASE NU"/>
    <property type="match status" value="1"/>
</dbReference>
<dbReference type="AlphaFoldDB" id="A0A397Q2H5"/>
<evidence type="ECO:0000256" key="5">
    <source>
        <dbReference type="ARBA" id="ARBA00022679"/>
    </source>
</evidence>
<evidence type="ECO:0000256" key="9">
    <source>
        <dbReference type="ARBA" id="ARBA00022763"/>
    </source>
</evidence>
<dbReference type="Pfam" id="PF01367">
    <property type="entry name" value="5_3_exonuc"/>
    <property type="match status" value="1"/>
</dbReference>
<evidence type="ECO:0000259" key="19">
    <source>
        <dbReference type="SMART" id="SM00474"/>
    </source>
</evidence>
<dbReference type="SMART" id="SM00474">
    <property type="entry name" value="35EXOc"/>
    <property type="match status" value="1"/>
</dbReference>
<dbReference type="InterPro" id="IPR029060">
    <property type="entry name" value="PIN-like_dom_sf"/>
</dbReference>
<dbReference type="FunFam" id="1.10.150.20:FF:000002">
    <property type="entry name" value="DNA polymerase I"/>
    <property type="match status" value="1"/>
</dbReference>
<dbReference type="NCBIfam" id="TIGR00593">
    <property type="entry name" value="pola"/>
    <property type="match status" value="1"/>
</dbReference>
<dbReference type="Pfam" id="PF00476">
    <property type="entry name" value="DNA_pol_A"/>
    <property type="match status" value="1"/>
</dbReference>
<dbReference type="CDD" id="cd08637">
    <property type="entry name" value="DNA_pol_A_pol_I_C"/>
    <property type="match status" value="1"/>
</dbReference>
<dbReference type="InterPro" id="IPR036397">
    <property type="entry name" value="RNaseH_sf"/>
</dbReference>
<dbReference type="InterPro" id="IPR020046">
    <property type="entry name" value="5-3_exonucl_a-hlix_arch_N"/>
</dbReference>
<dbReference type="InterPro" id="IPR043502">
    <property type="entry name" value="DNA/RNA_pol_sf"/>
</dbReference>
<feature type="domain" description="DNA-directed DNA polymerase family A palm" evidence="21">
    <location>
        <begin position="741"/>
        <end position="947"/>
    </location>
</feature>
<dbReference type="GO" id="GO:0003677">
    <property type="term" value="F:DNA binding"/>
    <property type="evidence" value="ECO:0007669"/>
    <property type="project" value="UniProtKB-UniRule"/>
</dbReference>
<evidence type="ECO:0000313" key="23">
    <source>
        <dbReference type="Proteomes" id="UP000266273"/>
    </source>
</evidence>
<dbReference type="InterPro" id="IPR036279">
    <property type="entry name" value="5-3_exonuclease_C_sf"/>
</dbReference>
<comment type="subunit">
    <text evidence="2">Single-chain monomer with multiple functions.</text>
</comment>
<evidence type="ECO:0000256" key="7">
    <source>
        <dbReference type="ARBA" id="ARBA00022705"/>
    </source>
</evidence>
<evidence type="ECO:0000256" key="8">
    <source>
        <dbReference type="ARBA" id="ARBA00022722"/>
    </source>
</evidence>
<dbReference type="EC" id="2.7.7.7" evidence="3 16"/>
<comment type="similarity">
    <text evidence="1 17">Belongs to the DNA polymerase type-A family.</text>
</comment>
<dbReference type="GO" id="GO:0006302">
    <property type="term" value="P:double-strand break repair"/>
    <property type="evidence" value="ECO:0007669"/>
    <property type="project" value="TreeGrafter"/>
</dbReference>
<dbReference type="PRINTS" id="PR00868">
    <property type="entry name" value="DNAPOLI"/>
</dbReference>
<dbReference type="SUPFAM" id="SSF47807">
    <property type="entry name" value="5' to 3' exonuclease, C-terminal subdomain"/>
    <property type="match status" value="1"/>
</dbReference>
<dbReference type="RefSeq" id="WP_119060453.1">
    <property type="nucleotide sequence ID" value="NZ_QXDF01000001.1"/>
</dbReference>
<dbReference type="Gene3D" id="1.20.1060.10">
    <property type="entry name" value="Taq DNA Polymerase, Chain T, domain 4"/>
    <property type="match status" value="1"/>
</dbReference>
<comment type="catalytic activity">
    <reaction evidence="15 17">
        <text>DNA(n) + a 2'-deoxyribonucleoside 5'-triphosphate = DNA(n+1) + diphosphate</text>
        <dbReference type="Rhea" id="RHEA:22508"/>
        <dbReference type="Rhea" id="RHEA-COMP:17339"/>
        <dbReference type="Rhea" id="RHEA-COMP:17340"/>
        <dbReference type="ChEBI" id="CHEBI:33019"/>
        <dbReference type="ChEBI" id="CHEBI:61560"/>
        <dbReference type="ChEBI" id="CHEBI:173112"/>
        <dbReference type="EC" id="2.7.7.7"/>
    </reaction>
</comment>
<dbReference type="InterPro" id="IPR002562">
    <property type="entry name" value="3'-5'_exonuclease_dom"/>
</dbReference>
<evidence type="ECO:0000256" key="15">
    <source>
        <dbReference type="ARBA" id="ARBA00049244"/>
    </source>
</evidence>
<evidence type="ECO:0000256" key="17">
    <source>
        <dbReference type="RuleBase" id="RU004460"/>
    </source>
</evidence>
<feature type="domain" description="3'-5' exonuclease" evidence="19">
    <location>
        <begin position="372"/>
        <end position="566"/>
    </location>
</feature>
<dbReference type="InterPro" id="IPR008918">
    <property type="entry name" value="HhH2"/>
</dbReference>
<dbReference type="FunFam" id="1.20.1060.10:FF:000001">
    <property type="entry name" value="DNA polymerase I"/>
    <property type="match status" value="1"/>
</dbReference>
<dbReference type="GO" id="GO:0003887">
    <property type="term" value="F:DNA-directed DNA polymerase activity"/>
    <property type="evidence" value="ECO:0007669"/>
    <property type="project" value="UniProtKB-UniRule"/>
</dbReference>
<evidence type="ECO:0000256" key="14">
    <source>
        <dbReference type="ARBA" id="ARBA00023204"/>
    </source>
</evidence>
<gene>
    <name evidence="17" type="primary">polA</name>
    <name evidence="22" type="ORF">BXY53_0634</name>
</gene>
<dbReference type="SMART" id="SM00279">
    <property type="entry name" value="HhH2"/>
    <property type="match status" value="1"/>
</dbReference>
<evidence type="ECO:0000256" key="1">
    <source>
        <dbReference type="ARBA" id="ARBA00007705"/>
    </source>
</evidence>
<evidence type="ECO:0000256" key="3">
    <source>
        <dbReference type="ARBA" id="ARBA00012417"/>
    </source>
</evidence>
<dbReference type="PANTHER" id="PTHR10133">
    <property type="entry name" value="DNA POLYMERASE I"/>
    <property type="match status" value="1"/>
</dbReference>
<feature type="compositionally biased region" description="Acidic residues" evidence="18">
    <location>
        <begin position="334"/>
        <end position="345"/>
    </location>
</feature>
<dbReference type="GO" id="GO:0008409">
    <property type="term" value="F:5'-3' exonuclease activity"/>
    <property type="evidence" value="ECO:0007669"/>
    <property type="project" value="UniProtKB-UniRule"/>
</dbReference>
<dbReference type="CDD" id="cd06139">
    <property type="entry name" value="DNA_polA_I_Ecoli_like_exo"/>
    <property type="match status" value="1"/>
</dbReference>
<dbReference type="SMART" id="SM00482">
    <property type="entry name" value="POLAc"/>
    <property type="match status" value="1"/>
</dbReference>
<dbReference type="InterPro" id="IPR002421">
    <property type="entry name" value="5-3_exonuclease"/>
</dbReference>
<dbReference type="InterPro" id="IPR002298">
    <property type="entry name" value="DNA_polymerase_A"/>
</dbReference>
<reference evidence="22 23" key="1">
    <citation type="submission" date="2018-08" db="EMBL/GenBank/DDBJ databases">
        <title>Genomic Encyclopedia of Archaeal and Bacterial Type Strains, Phase II (KMG-II): from individual species to whole genera.</title>
        <authorList>
            <person name="Goeker M."/>
        </authorList>
    </citation>
    <scope>NUCLEOTIDE SEQUENCE [LARGE SCALE GENOMIC DNA]</scope>
    <source>
        <strain evidence="22 23">DSM 5002</strain>
    </source>
</reference>
<evidence type="ECO:0000259" key="21">
    <source>
        <dbReference type="SMART" id="SM00482"/>
    </source>
</evidence>
<dbReference type="Proteomes" id="UP000266273">
    <property type="component" value="Unassembled WGS sequence"/>
</dbReference>
<dbReference type="FunFam" id="3.30.420.10:FF:000026">
    <property type="entry name" value="DNA polymerase I"/>
    <property type="match status" value="1"/>
</dbReference>
<dbReference type="Gene3D" id="3.40.50.1010">
    <property type="entry name" value="5'-nuclease"/>
    <property type="match status" value="1"/>
</dbReference>
<dbReference type="SMART" id="SM00475">
    <property type="entry name" value="53EXOc"/>
    <property type="match status" value="1"/>
</dbReference>
<protein>
    <recommendedName>
        <fullName evidence="4 16">DNA polymerase I</fullName>
        <ecNumber evidence="3 16">2.7.7.7</ecNumber>
    </recommendedName>
</protein>
<dbReference type="FunFam" id="1.10.150.20:FF:000003">
    <property type="entry name" value="DNA polymerase I"/>
    <property type="match status" value="1"/>
</dbReference>
<keyword evidence="5 17" id="KW-0808">Transferase</keyword>
<keyword evidence="12 17" id="KW-0239">DNA-directed DNA polymerase</keyword>
<keyword evidence="23" id="KW-1185">Reference proteome</keyword>
<sequence length="987" mass="108690">MSKRSTSASPKHAPALDESAHIYLIDGSAYIFRAYFAMFKASQARGASFTRSDGTPTGAVMTFCNMLWKLLREGLDDGKPTHVGVVFDHSGESFRNEIYDAYKANRDEPPEELVPQFPLIREAVRAFGLTPIEQEGYEADDLIATYVAQAKGTGAEITIVSGDKDLMQLVGDDVSMYDPMPGNERRIGRDEVVKKFGVGPDKVVEVQALAGDSTDNIPGIPGIGVKTAAQLIEQFGDVETLLERAGEIKQNKRRENVIQYAEQARISRKLVELDSEVPLEHPLEELGSPEVDGKKLIAFCKAMEFTTLTKRVADAYGLDMDKVAADESLAPDGEPAEDADDDETTDGAPGPAHLATHRAKAIRDIPIDRDAYETVTTLERLNEWLARAREQGYFAFDIETTSLSAMRAEVVGVSMALKPGEACYVPMAHRKADELDFGDANGLAQVPRDAALEALKPVLEDDGILKIGQNLKYDYLVLLGLGIEMRAIDDTMLISYALDTGRGTHGMDELARRHLGHTCITYKEVAGTGKAQVTFDLVPIDKATAYAAEDADVTLRLWLMLKPRLAAEGMTAVYETLERPMVPVLARMEHYGIKVDRDALSRLSGDFAQKLGALESEIYELAGEEFNIGSTKQLADLLFGKLGYPGGRKTKTGAWSTGARVLEDLVADESLTEAQRQLPIKLLEWRQLSKLKNTYTDTLPDYIHPDTGRIHTSYSLGSVRTGRLASTEPNLQNIPIRTREGRQIRTAFVAQDGHKLISADYSQIELRVLAHIADIQALKRAFAEGLDIHAMTASEMFGFPIEKMPPEIRSRAKAINFGIIYGISAFGLAQQLGIPRSEAGEYIKKYFERFPGIRDYMEEMKAEAHDKGYVRTIFGRKIHFPELETATQAARGNFERAAINAPIQGSAADILRRAMIRMPDALAEAGLSARMLLQVHDELIIEAREDEVEPTIDTAVQIMSAANEPAVDVSVPLKVDARAADNWDDAH</sequence>
<dbReference type="NCBIfam" id="NF004397">
    <property type="entry name" value="PRK05755.1"/>
    <property type="match status" value="1"/>
</dbReference>
<dbReference type="Gene3D" id="3.30.420.10">
    <property type="entry name" value="Ribonuclease H-like superfamily/Ribonuclease H"/>
    <property type="match status" value="1"/>
</dbReference>
<dbReference type="InterPro" id="IPR012337">
    <property type="entry name" value="RNaseH-like_sf"/>
</dbReference>
<evidence type="ECO:0000259" key="20">
    <source>
        <dbReference type="SMART" id="SM00475"/>
    </source>
</evidence>
<dbReference type="Pfam" id="PF01612">
    <property type="entry name" value="DNA_pol_A_exo1"/>
    <property type="match status" value="1"/>
</dbReference>
<dbReference type="Gene3D" id="3.30.70.370">
    <property type="match status" value="1"/>
</dbReference>
<dbReference type="SUPFAM" id="SSF88723">
    <property type="entry name" value="PIN domain-like"/>
    <property type="match status" value="1"/>
</dbReference>
<keyword evidence="13 17" id="KW-0238">DNA-binding</keyword>
<dbReference type="InterPro" id="IPR001098">
    <property type="entry name" value="DNA-dir_DNA_pol_A_palm_dom"/>
</dbReference>
<name>A0A397Q2H5_9HYPH</name>
<dbReference type="OrthoDB" id="9806424at2"/>
<dbReference type="PROSITE" id="PS00447">
    <property type="entry name" value="DNA_POLYMERASE_A"/>
    <property type="match status" value="1"/>
</dbReference>
<comment type="caution">
    <text evidence="22">The sequence shown here is derived from an EMBL/GenBank/DDBJ whole genome shotgun (WGS) entry which is preliminary data.</text>
</comment>
<keyword evidence="6 17" id="KW-0548">Nucleotidyltransferase</keyword>
<evidence type="ECO:0000256" key="2">
    <source>
        <dbReference type="ARBA" id="ARBA00011541"/>
    </source>
</evidence>
<feature type="region of interest" description="Disordered" evidence="18">
    <location>
        <begin position="329"/>
        <end position="353"/>
    </location>
</feature>
<dbReference type="GO" id="GO:0006261">
    <property type="term" value="P:DNA-templated DNA replication"/>
    <property type="evidence" value="ECO:0007669"/>
    <property type="project" value="UniProtKB-UniRule"/>
</dbReference>
<evidence type="ECO:0000256" key="6">
    <source>
        <dbReference type="ARBA" id="ARBA00022695"/>
    </source>
</evidence>
<proteinExistence type="inferred from homology"/>
<dbReference type="EMBL" id="QXDF01000001">
    <property type="protein sequence ID" value="RIA55566.1"/>
    <property type="molecule type" value="Genomic_DNA"/>
</dbReference>
<evidence type="ECO:0000256" key="18">
    <source>
        <dbReference type="SAM" id="MobiDB-lite"/>
    </source>
</evidence>
<evidence type="ECO:0000256" key="10">
    <source>
        <dbReference type="ARBA" id="ARBA00022801"/>
    </source>
</evidence>
<evidence type="ECO:0000256" key="12">
    <source>
        <dbReference type="ARBA" id="ARBA00022932"/>
    </source>
</evidence>
<accession>A0A397Q2H5</accession>
<feature type="domain" description="5'-3' exonuclease" evidence="20">
    <location>
        <begin position="20"/>
        <end position="289"/>
    </location>
</feature>
<evidence type="ECO:0000256" key="13">
    <source>
        <dbReference type="ARBA" id="ARBA00023125"/>
    </source>
</evidence>
<dbReference type="InterPro" id="IPR018320">
    <property type="entry name" value="DNA_polymerase_1"/>
</dbReference>
<dbReference type="CDD" id="cd09898">
    <property type="entry name" value="H3TH_53EXO"/>
    <property type="match status" value="1"/>
</dbReference>
<keyword evidence="8" id="KW-0540">Nuclease</keyword>
<dbReference type="SUPFAM" id="SSF53098">
    <property type="entry name" value="Ribonuclease H-like"/>
    <property type="match status" value="1"/>
</dbReference>
<evidence type="ECO:0000313" key="22">
    <source>
        <dbReference type="EMBL" id="RIA55566.1"/>
    </source>
</evidence>
<dbReference type="Gene3D" id="1.10.150.20">
    <property type="entry name" value="5' to 3' exonuclease, C-terminal subdomain"/>
    <property type="match status" value="2"/>
</dbReference>
<evidence type="ECO:0000256" key="11">
    <source>
        <dbReference type="ARBA" id="ARBA00022839"/>
    </source>
</evidence>
<evidence type="ECO:0000256" key="4">
    <source>
        <dbReference type="ARBA" id="ARBA00020311"/>
    </source>
</evidence>
<keyword evidence="11 17" id="KW-0269">Exonuclease</keyword>